<dbReference type="EMBL" id="QMFB01000014">
    <property type="protein sequence ID" value="RAV18936.1"/>
    <property type="molecule type" value="Genomic_DNA"/>
</dbReference>
<sequence length="407" mass="44156">MKRLRISTLFVMLIVFAIVEAASAPAASAKPEAPKAAFVRDGSLWLKTSRNETPVDRGQSFSDIAWSADGKLLAYVKQKQGAWIHNTETGKKEQVFTSNVRHLHWSPKASLLAFQDESILDVVDATGPAPKPFTNVTGGVGSYVWEPEGQGFLVSTGAQLTPAGWSDVKLYKVPLTENFDASKSKLFYTIPNPPGELFAVGTTTFKWSADGRWIAFIAFPTASLAMDANSLCLLSADGRSFRKIGDMLGHEDWFQWSPEGSQLAYVGGQGRFYAEPKELILYDPAAPGVSVTLTPKGMLDIGFAWQNPAILTVSRGKALGNMGSAFHFPMPGLVNQSAASPTDARAITKPPRGLGDIRPQFLRSSGRLVWQRTNGKGGGDLWLADANGRNQRLWIRSVNGEYAVYGG</sequence>
<proteinExistence type="predicted"/>
<reference evidence="2 3" key="1">
    <citation type="journal article" date="2009" name="Int. J. Syst. Evol. Microbiol.">
        <title>Paenibacillus contaminans sp. nov., isolated from a contaminated laboratory plate.</title>
        <authorList>
            <person name="Chou J.H."/>
            <person name="Lee J.H."/>
            <person name="Lin M.C."/>
            <person name="Chang P.S."/>
            <person name="Arun A.B."/>
            <person name="Young C.C."/>
            <person name="Chen W.M."/>
        </authorList>
    </citation>
    <scope>NUCLEOTIDE SEQUENCE [LARGE SCALE GENOMIC DNA]</scope>
    <source>
        <strain evidence="2 3">CKOBP-6</strain>
    </source>
</reference>
<comment type="caution">
    <text evidence="2">The sequence shown here is derived from an EMBL/GenBank/DDBJ whole genome shotgun (WGS) entry which is preliminary data.</text>
</comment>
<gene>
    <name evidence="2" type="ORF">DQG23_22545</name>
</gene>
<evidence type="ECO:0000313" key="3">
    <source>
        <dbReference type="Proteomes" id="UP000250369"/>
    </source>
</evidence>
<dbReference type="PANTHER" id="PTHR36842:SF1">
    <property type="entry name" value="PROTEIN TOLB"/>
    <property type="match status" value="1"/>
</dbReference>
<dbReference type="PANTHER" id="PTHR36842">
    <property type="entry name" value="PROTEIN TOLB HOMOLOG"/>
    <property type="match status" value="1"/>
</dbReference>
<organism evidence="2 3">
    <name type="scientific">Paenibacillus contaminans</name>
    <dbReference type="NCBI Taxonomy" id="450362"/>
    <lineage>
        <taxon>Bacteria</taxon>
        <taxon>Bacillati</taxon>
        <taxon>Bacillota</taxon>
        <taxon>Bacilli</taxon>
        <taxon>Bacillales</taxon>
        <taxon>Paenibacillaceae</taxon>
        <taxon>Paenibacillus</taxon>
    </lineage>
</organism>
<protein>
    <recommendedName>
        <fullName evidence="4">Translocation protein TolB</fullName>
    </recommendedName>
</protein>
<evidence type="ECO:0008006" key="4">
    <source>
        <dbReference type="Google" id="ProtNLM"/>
    </source>
</evidence>
<keyword evidence="1" id="KW-0732">Signal</keyword>
<dbReference type="AlphaFoldDB" id="A0A329MHT7"/>
<dbReference type="RefSeq" id="WP_113033143.1">
    <property type="nucleotide sequence ID" value="NZ_QMFB01000014.1"/>
</dbReference>
<dbReference type="OrthoDB" id="9774911at2"/>
<evidence type="ECO:0000256" key="1">
    <source>
        <dbReference type="SAM" id="SignalP"/>
    </source>
</evidence>
<feature type="signal peptide" evidence="1">
    <location>
        <begin position="1"/>
        <end position="21"/>
    </location>
</feature>
<dbReference type="InterPro" id="IPR011042">
    <property type="entry name" value="6-blade_b-propeller_TolB-like"/>
</dbReference>
<evidence type="ECO:0000313" key="2">
    <source>
        <dbReference type="EMBL" id="RAV18936.1"/>
    </source>
</evidence>
<accession>A0A329MHT7</accession>
<dbReference type="SUPFAM" id="SSF82171">
    <property type="entry name" value="DPP6 N-terminal domain-like"/>
    <property type="match status" value="1"/>
</dbReference>
<keyword evidence="3" id="KW-1185">Reference proteome</keyword>
<feature type="chain" id="PRO_5038458611" description="Translocation protein TolB" evidence="1">
    <location>
        <begin position="22"/>
        <end position="407"/>
    </location>
</feature>
<dbReference type="Gene3D" id="2.120.10.30">
    <property type="entry name" value="TolB, C-terminal domain"/>
    <property type="match status" value="2"/>
</dbReference>
<name>A0A329MHT7_9BACL</name>
<dbReference type="Proteomes" id="UP000250369">
    <property type="component" value="Unassembled WGS sequence"/>
</dbReference>